<evidence type="ECO:0000313" key="2">
    <source>
        <dbReference type="EMBL" id="MBW4549270.1"/>
    </source>
</evidence>
<proteinExistence type="predicted"/>
<reference evidence="2" key="1">
    <citation type="submission" date="2021-05" db="EMBL/GenBank/DDBJ databases">
        <authorList>
            <person name="Pietrasiak N."/>
            <person name="Ward R."/>
            <person name="Stajich J.E."/>
            <person name="Kurbessoian T."/>
        </authorList>
    </citation>
    <scope>NUCLEOTIDE SEQUENCE</scope>
    <source>
        <strain evidence="2">CPER-KK1</strain>
    </source>
</reference>
<comment type="caution">
    <text evidence="2">The sequence shown here is derived from an EMBL/GenBank/DDBJ whole genome shotgun (WGS) entry which is preliminary data.</text>
</comment>
<keyword evidence="1" id="KW-0472">Membrane</keyword>
<feature type="transmembrane region" description="Helical" evidence="1">
    <location>
        <begin position="53"/>
        <end position="72"/>
    </location>
</feature>
<accession>A0A951UDG3</accession>
<organism evidence="2 3">
    <name type="scientific">Symplocastrum torsivum CPER-KK1</name>
    <dbReference type="NCBI Taxonomy" id="450513"/>
    <lineage>
        <taxon>Bacteria</taxon>
        <taxon>Bacillati</taxon>
        <taxon>Cyanobacteriota</taxon>
        <taxon>Cyanophyceae</taxon>
        <taxon>Oscillatoriophycideae</taxon>
        <taxon>Oscillatoriales</taxon>
        <taxon>Microcoleaceae</taxon>
        <taxon>Symplocastrum</taxon>
    </lineage>
</organism>
<feature type="transmembrane region" description="Helical" evidence="1">
    <location>
        <begin position="84"/>
        <end position="102"/>
    </location>
</feature>
<dbReference type="EMBL" id="JAHHIF010000089">
    <property type="protein sequence ID" value="MBW4549270.1"/>
    <property type="molecule type" value="Genomic_DNA"/>
</dbReference>
<keyword evidence="1" id="KW-1133">Transmembrane helix</keyword>
<dbReference type="Proteomes" id="UP000753908">
    <property type="component" value="Unassembled WGS sequence"/>
</dbReference>
<dbReference type="InterPro" id="IPR020360">
    <property type="entry name" value="Uncharacterised_alr2393"/>
</dbReference>
<feature type="transmembrane region" description="Helical" evidence="1">
    <location>
        <begin position="114"/>
        <end position="134"/>
    </location>
</feature>
<keyword evidence="1" id="KW-0812">Transmembrane</keyword>
<protein>
    <submittedName>
        <fullName evidence="2">DUF5357 domain-containing protein</fullName>
    </submittedName>
</protein>
<evidence type="ECO:0000256" key="1">
    <source>
        <dbReference type="SAM" id="Phobius"/>
    </source>
</evidence>
<feature type="transmembrane region" description="Helical" evidence="1">
    <location>
        <begin position="146"/>
        <end position="167"/>
    </location>
</feature>
<gene>
    <name evidence="2" type="ORF">KME25_33415</name>
</gene>
<dbReference type="AlphaFoldDB" id="A0A951UDG3"/>
<sequence length="342" mass="38748">MKFFLNIVEWLQKNFRPPSAFSWETLILLSLFSYYMALLASDIGFTRNLLLNLAWIFLILGVFWGTTATNQLRIGYDEKKEKDGFPLSPWITGALVSIYIFGGPTGEVSKEALIYWPVISAIIAAIPDFVNDRLRPTKPPFHKRQNLVILFGTQILISCWFQFYFVAQDWLTQYPSLAIDDFSQSAFVTKLASSESVIPRGELLLNAMEPKLAQQLNAKPWSVVERSLLQEEREKLIDTVAQQAKQQITTVEEDNLWGVVSGVSSRSAGYNLELRAVWQGPRALPQEYSQSKTCQIIQVPTTTNSPNTQPGQPPTFISRFECEPVRGWGIDEPIIANDSFLQ</sequence>
<dbReference type="Pfam" id="PF17310">
    <property type="entry name" value="DUF5357"/>
    <property type="match status" value="1"/>
</dbReference>
<name>A0A951UDG3_9CYAN</name>
<feature type="transmembrane region" description="Helical" evidence="1">
    <location>
        <begin position="21"/>
        <end position="41"/>
    </location>
</feature>
<reference evidence="2" key="2">
    <citation type="journal article" date="2022" name="Microbiol. Resour. Announc.">
        <title>Metagenome Sequencing to Explore Phylogenomics of Terrestrial Cyanobacteria.</title>
        <authorList>
            <person name="Ward R.D."/>
            <person name="Stajich J.E."/>
            <person name="Johansen J.R."/>
            <person name="Huntemann M."/>
            <person name="Clum A."/>
            <person name="Foster B."/>
            <person name="Foster B."/>
            <person name="Roux S."/>
            <person name="Palaniappan K."/>
            <person name="Varghese N."/>
            <person name="Mukherjee S."/>
            <person name="Reddy T.B.K."/>
            <person name="Daum C."/>
            <person name="Copeland A."/>
            <person name="Chen I.A."/>
            <person name="Ivanova N.N."/>
            <person name="Kyrpides N.C."/>
            <person name="Shapiro N."/>
            <person name="Eloe-Fadrosh E.A."/>
            <person name="Pietrasiak N."/>
        </authorList>
    </citation>
    <scope>NUCLEOTIDE SEQUENCE</scope>
    <source>
        <strain evidence="2">CPER-KK1</strain>
    </source>
</reference>
<evidence type="ECO:0000313" key="3">
    <source>
        <dbReference type="Proteomes" id="UP000753908"/>
    </source>
</evidence>